<dbReference type="EMBL" id="JAKKPZ010000097">
    <property type="protein sequence ID" value="KAI1702515.1"/>
    <property type="molecule type" value="Genomic_DNA"/>
</dbReference>
<sequence length="170" mass="20098">MRPLFHVLALGVSCVFLFFMYFLRFNFDGMTEESINNLRFTIKTMIYYFVLSRLQAALFSFLQFFCDQITNNFNFYVQPGFNAKFVLSIVVFLLKIAIAWFASTFGMNEAERFVLYFPAYMALTEIFLDTMKDLEGNGQVDLQLLRAHDRIRDFLRILNAIKAYLRNLWS</sequence>
<evidence type="ECO:0000313" key="2">
    <source>
        <dbReference type="EMBL" id="KAI1702515.1"/>
    </source>
</evidence>
<dbReference type="AlphaFoldDB" id="A0AAD4MQB3"/>
<organism evidence="2 3">
    <name type="scientific">Ditylenchus destructor</name>
    <dbReference type="NCBI Taxonomy" id="166010"/>
    <lineage>
        <taxon>Eukaryota</taxon>
        <taxon>Metazoa</taxon>
        <taxon>Ecdysozoa</taxon>
        <taxon>Nematoda</taxon>
        <taxon>Chromadorea</taxon>
        <taxon>Rhabditida</taxon>
        <taxon>Tylenchina</taxon>
        <taxon>Tylenchomorpha</taxon>
        <taxon>Sphaerularioidea</taxon>
        <taxon>Anguinidae</taxon>
        <taxon>Anguininae</taxon>
        <taxon>Ditylenchus</taxon>
    </lineage>
</organism>
<proteinExistence type="predicted"/>
<protein>
    <submittedName>
        <fullName evidence="2">Uncharacterized protein</fullName>
    </submittedName>
</protein>
<gene>
    <name evidence="2" type="ORF">DdX_15414</name>
</gene>
<reference evidence="2" key="1">
    <citation type="submission" date="2022-01" db="EMBL/GenBank/DDBJ databases">
        <title>Genome Sequence Resource for Two Populations of Ditylenchus destructor, the Migratory Endoparasitic Phytonematode.</title>
        <authorList>
            <person name="Zhang H."/>
            <person name="Lin R."/>
            <person name="Xie B."/>
        </authorList>
    </citation>
    <scope>NUCLEOTIDE SEQUENCE</scope>
    <source>
        <strain evidence="2">BazhouSP</strain>
    </source>
</reference>
<feature type="transmembrane region" description="Helical" evidence="1">
    <location>
        <begin position="85"/>
        <end position="102"/>
    </location>
</feature>
<keyword evidence="1" id="KW-0812">Transmembrane</keyword>
<keyword evidence="1" id="KW-0472">Membrane</keyword>
<comment type="caution">
    <text evidence="2">The sequence shown here is derived from an EMBL/GenBank/DDBJ whole genome shotgun (WGS) entry which is preliminary data.</text>
</comment>
<accession>A0AAD4MQB3</accession>
<dbReference type="Proteomes" id="UP001201812">
    <property type="component" value="Unassembled WGS sequence"/>
</dbReference>
<feature type="transmembrane region" description="Helical" evidence="1">
    <location>
        <begin position="46"/>
        <end position="65"/>
    </location>
</feature>
<evidence type="ECO:0000256" key="1">
    <source>
        <dbReference type="SAM" id="Phobius"/>
    </source>
</evidence>
<feature type="transmembrane region" description="Helical" evidence="1">
    <location>
        <begin position="6"/>
        <end position="25"/>
    </location>
</feature>
<name>A0AAD4MQB3_9BILA</name>
<evidence type="ECO:0000313" key="3">
    <source>
        <dbReference type="Proteomes" id="UP001201812"/>
    </source>
</evidence>
<keyword evidence="3" id="KW-1185">Reference proteome</keyword>
<keyword evidence="1" id="KW-1133">Transmembrane helix</keyword>